<dbReference type="RefSeq" id="WP_074255210.1">
    <property type="nucleotide sequence ID" value="NZ_FSRL01000001.1"/>
</dbReference>
<evidence type="ECO:0000256" key="2">
    <source>
        <dbReference type="SAM" id="SignalP"/>
    </source>
</evidence>
<dbReference type="Proteomes" id="UP000184932">
    <property type="component" value="Unassembled WGS sequence"/>
</dbReference>
<feature type="compositionally biased region" description="Low complexity" evidence="1">
    <location>
        <begin position="75"/>
        <end position="85"/>
    </location>
</feature>
<accession>A0A1N6EU66</accession>
<gene>
    <name evidence="3" type="ORF">SAMN05444002_1104</name>
</gene>
<protein>
    <recommendedName>
        <fullName evidence="5">Antifreeze protein</fullName>
    </recommendedName>
</protein>
<dbReference type="EMBL" id="FSRL01000001">
    <property type="protein sequence ID" value="SIN86548.1"/>
    <property type="molecule type" value="Genomic_DNA"/>
</dbReference>
<proteinExistence type="predicted"/>
<evidence type="ECO:0008006" key="5">
    <source>
        <dbReference type="Google" id="ProtNLM"/>
    </source>
</evidence>
<keyword evidence="2" id="KW-0732">Signal</keyword>
<evidence type="ECO:0000313" key="4">
    <source>
        <dbReference type="Proteomes" id="UP000184932"/>
    </source>
</evidence>
<organism evidence="3 4">
    <name type="scientific">Vannielia litorea</name>
    <dbReference type="NCBI Taxonomy" id="1217970"/>
    <lineage>
        <taxon>Bacteria</taxon>
        <taxon>Pseudomonadati</taxon>
        <taxon>Pseudomonadota</taxon>
        <taxon>Alphaproteobacteria</taxon>
        <taxon>Rhodobacterales</taxon>
        <taxon>Paracoccaceae</taxon>
        <taxon>Vannielia</taxon>
    </lineage>
</organism>
<evidence type="ECO:0000313" key="3">
    <source>
        <dbReference type="EMBL" id="SIN86548.1"/>
    </source>
</evidence>
<evidence type="ECO:0000256" key="1">
    <source>
        <dbReference type="SAM" id="MobiDB-lite"/>
    </source>
</evidence>
<feature type="chain" id="PRO_5012387630" description="Antifreeze protein" evidence="2">
    <location>
        <begin position="19"/>
        <end position="95"/>
    </location>
</feature>
<keyword evidence="4" id="KW-1185">Reference proteome</keyword>
<feature type="region of interest" description="Disordered" evidence="1">
    <location>
        <begin position="48"/>
        <end position="95"/>
    </location>
</feature>
<dbReference type="STRING" id="1217970.SAMN05444002_1104"/>
<name>A0A1N6EU66_9RHOB</name>
<dbReference type="OrthoDB" id="9969186at2"/>
<reference evidence="4" key="1">
    <citation type="submission" date="2016-11" db="EMBL/GenBank/DDBJ databases">
        <authorList>
            <person name="Varghese N."/>
            <person name="Submissions S."/>
        </authorList>
    </citation>
    <scope>NUCLEOTIDE SEQUENCE [LARGE SCALE GENOMIC DNA]</scope>
    <source>
        <strain evidence="4">DSM 29440</strain>
    </source>
</reference>
<sequence length="95" mass="9853">MKTLLLTAALLLPAAAMAQSVTVTGQNGGTLQKDRSCTRADGTANCTVATTRTGPQGATSSKLRSRVTTAGASDTTVTRTGPRGTTRTRTRSVRW</sequence>
<feature type="compositionally biased region" description="Polar residues" evidence="1">
    <location>
        <begin position="48"/>
        <end position="74"/>
    </location>
</feature>
<feature type="compositionally biased region" description="Basic residues" evidence="1">
    <location>
        <begin position="86"/>
        <end position="95"/>
    </location>
</feature>
<feature type="signal peptide" evidence="2">
    <location>
        <begin position="1"/>
        <end position="18"/>
    </location>
</feature>
<dbReference type="AlphaFoldDB" id="A0A1N6EU66"/>